<dbReference type="InterPro" id="IPR000073">
    <property type="entry name" value="AB_hydrolase_1"/>
</dbReference>
<name>A0A2W5KFR6_ANCNO</name>
<dbReference type="Gene3D" id="3.40.50.1820">
    <property type="entry name" value="alpha/beta hydrolase"/>
    <property type="match status" value="1"/>
</dbReference>
<keyword evidence="1 3" id="KW-0378">Hydrolase</keyword>
<feature type="domain" description="AB hydrolase-1" evidence="2">
    <location>
        <begin position="26"/>
        <end position="247"/>
    </location>
</feature>
<dbReference type="PANTHER" id="PTHR43798">
    <property type="entry name" value="MONOACYLGLYCEROL LIPASE"/>
    <property type="match status" value="1"/>
</dbReference>
<proteinExistence type="predicted"/>
<evidence type="ECO:0000256" key="1">
    <source>
        <dbReference type="ARBA" id="ARBA00022801"/>
    </source>
</evidence>
<accession>A0A2W5KFR6</accession>
<gene>
    <name evidence="3" type="ORF">DI565_08385</name>
</gene>
<comment type="caution">
    <text evidence="3">The sequence shown here is derived from an EMBL/GenBank/DDBJ whole genome shotgun (WGS) entry which is preliminary data.</text>
</comment>
<evidence type="ECO:0000313" key="4">
    <source>
        <dbReference type="Proteomes" id="UP000249577"/>
    </source>
</evidence>
<dbReference type="GO" id="GO:0016787">
    <property type="term" value="F:hydrolase activity"/>
    <property type="evidence" value="ECO:0007669"/>
    <property type="project" value="UniProtKB-KW"/>
</dbReference>
<dbReference type="PANTHER" id="PTHR43798:SF31">
    <property type="entry name" value="AB HYDROLASE SUPERFAMILY PROTEIN YCLE"/>
    <property type="match status" value="1"/>
</dbReference>
<evidence type="ECO:0000313" key="3">
    <source>
        <dbReference type="EMBL" id="PZQ15842.1"/>
    </source>
</evidence>
<organism evidence="3 4">
    <name type="scientific">Ancylobacter novellus</name>
    <name type="common">Thiobacillus novellus</name>
    <dbReference type="NCBI Taxonomy" id="921"/>
    <lineage>
        <taxon>Bacteria</taxon>
        <taxon>Pseudomonadati</taxon>
        <taxon>Pseudomonadota</taxon>
        <taxon>Alphaproteobacteria</taxon>
        <taxon>Hyphomicrobiales</taxon>
        <taxon>Xanthobacteraceae</taxon>
        <taxon>Ancylobacter</taxon>
    </lineage>
</organism>
<dbReference type="Proteomes" id="UP000249577">
    <property type="component" value="Unassembled WGS sequence"/>
</dbReference>
<dbReference type="PRINTS" id="PR00111">
    <property type="entry name" value="ABHYDROLASE"/>
</dbReference>
<evidence type="ECO:0000259" key="2">
    <source>
        <dbReference type="Pfam" id="PF00561"/>
    </source>
</evidence>
<dbReference type="EMBL" id="QFPN01000004">
    <property type="protein sequence ID" value="PZQ15842.1"/>
    <property type="molecule type" value="Genomic_DNA"/>
</dbReference>
<dbReference type="SUPFAM" id="SSF53474">
    <property type="entry name" value="alpha/beta-Hydrolases"/>
    <property type="match status" value="1"/>
</dbReference>
<dbReference type="GO" id="GO:0016020">
    <property type="term" value="C:membrane"/>
    <property type="evidence" value="ECO:0007669"/>
    <property type="project" value="TreeGrafter"/>
</dbReference>
<sequence length="267" mass="28471">MAETPLRTISRDGTSLAFLEIEGAGPPVLLVHGWCCDHAYFAPQAEHFAAQGRRVIAVDLRGHGASDAPVQSYAMPGFADDLAFLCGELGLERPLVVGHSMGGIVGFDLAARRPELVGALVMIDAAVALPAGARLAIPAFLEALRGPSYREAQRAYVGSALFLPTDDPERRERILDAMGAAPQHVMVAAFEGLRDYDPEAATARLETLALYVAADEPIPRADLVRLRALAPAMQYGQTVGSGHFCQLEVPEQVNAMIDRFEKVAAAG</sequence>
<dbReference type="AlphaFoldDB" id="A0A2W5KFR6"/>
<dbReference type="InterPro" id="IPR050266">
    <property type="entry name" value="AB_hydrolase_sf"/>
</dbReference>
<dbReference type="InterPro" id="IPR029058">
    <property type="entry name" value="AB_hydrolase_fold"/>
</dbReference>
<protein>
    <submittedName>
        <fullName evidence="3">Alpha/beta hydrolase</fullName>
    </submittedName>
</protein>
<dbReference type="Pfam" id="PF00561">
    <property type="entry name" value="Abhydrolase_1"/>
    <property type="match status" value="1"/>
</dbReference>
<reference evidence="3 4" key="1">
    <citation type="submission" date="2017-08" db="EMBL/GenBank/DDBJ databases">
        <title>Infants hospitalized years apart are colonized by the same room-sourced microbial strains.</title>
        <authorList>
            <person name="Brooks B."/>
            <person name="Olm M.R."/>
            <person name="Firek B.A."/>
            <person name="Baker R."/>
            <person name="Thomas B.C."/>
            <person name="Morowitz M.J."/>
            <person name="Banfield J.F."/>
        </authorList>
    </citation>
    <scope>NUCLEOTIDE SEQUENCE [LARGE SCALE GENOMIC DNA]</scope>
    <source>
        <strain evidence="3">S2_005_003_R2_43</strain>
    </source>
</reference>